<evidence type="ECO:0000259" key="1">
    <source>
        <dbReference type="SMART" id="SM00829"/>
    </source>
</evidence>
<comment type="caution">
    <text evidence="2">The sequence shown here is derived from an EMBL/GenBank/DDBJ whole genome shotgun (WGS) entry which is preliminary data.</text>
</comment>
<dbReference type="EMBL" id="LIBJ01000096">
    <property type="protein sequence ID" value="KRO48335.1"/>
    <property type="molecule type" value="Genomic_DNA"/>
</dbReference>
<dbReference type="Gene3D" id="3.90.180.10">
    <property type="entry name" value="Medium-chain alcohol dehydrogenases, catalytic domain"/>
    <property type="match status" value="1"/>
</dbReference>
<organism evidence="2 3">
    <name type="scientific">Acidimicrobiia bacterium BACL6 MAG-120924-bin43</name>
    <dbReference type="NCBI Taxonomy" id="1655583"/>
    <lineage>
        <taxon>Bacteria</taxon>
        <taxon>Bacillati</taxon>
        <taxon>Actinomycetota</taxon>
        <taxon>Acidimicrobiia</taxon>
        <taxon>acIV cluster</taxon>
    </lineage>
</organism>
<dbReference type="Pfam" id="PF00107">
    <property type="entry name" value="ADH_zinc_N"/>
    <property type="match status" value="1"/>
</dbReference>
<name>A0A0R2QDC4_9ACTN</name>
<dbReference type="InterPro" id="IPR020843">
    <property type="entry name" value="ER"/>
</dbReference>
<accession>A0A0R2QDC4</accession>
<gene>
    <name evidence="2" type="ORF">ABR75_00685</name>
</gene>
<feature type="domain" description="Enoyl reductase (ER)" evidence="1">
    <location>
        <begin position="10"/>
        <end position="322"/>
    </location>
</feature>
<dbReference type="Pfam" id="PF08240">
    <property type="entry name" value="ADH_N"/>
    <property type="match status" value="1"/>
</dbReference>
<dbReference type="SMART" id="SM00829">
    <property type="entry name" value="PKS_ER"/>
    <property type="match status" value="1"/>
</dbReference>
<proteinExistence type="predicted"/>
<protein>
    <recommendedName>
        <fullName evidence="1">Enoyl reductase (ER) domain-containing protein</fullName>
    </recommendedName>
</protein>
<dbReference type="InterPro" id="IPR013149">
    <property type="entry name" value="ADH-like_C"/>
</dbReference>
<dbReference type="Proteomes" id="UP000051017">
    <property type="component" value="Unassembled WGS sequence"/>
</dbReference>
<reference evidence="2 3" key="1">
    <citation type="submission" date="2015-10" db="EMBL/GenBank/DDBJ databases">
        <title>Metagenome-Assembled Genomes uncover a global brackish microbiome.</title>
        <authorList>
            <person name="Hugerth L.W."/>
            <person name="Larsson J."/>
            <person name="Alneberg J."/>
            <person name="Lindh M.V."/>
            <person name="Legrand C."/>
            <person name="Pinhassi J."/>
            <person name="Andersson A.F."/>
        </authorList>
    </citation>
    <scope>NUCLEOTIDE SEQUENCE [LARGE SCALE GENOMIC DNA]</scope>
    <source>
        <strain evidence="2">BACL6 MAG-120924-bin43</strain>
    </source>
</reference>
<dbReference type="GO" id="GO:0016491">
    <property type="term" value="F:oxidoreductase activity"/>
    <property type="evidence" value="ECO:0007669"/>
    <property type="project" value="InterPro"/>
</dbReference>
<dbReference type="InterPro" id="IPR013154">
    <property type="entry name" value="ADH-like_N"/>
</dbReference>
<dbReference type="InterPro" id="IPR011032">
    <property type="entry name" value="GroES-like_sf"/>
</dbReference>
<dbReference type="SUPFAM" id="SSF50129">
    <property type="entry name" value="GroES-like"/>
    <property type="match status" value="1"/>
</dbReference>
<evidence type="ECO:0000313" key="2">
    <source>
        <dbReference type="EMBL" id="KRO48335.1"/>
    </source>
</evidence>
<dbReference type="PANTHER" id="PTHR43677:SF4">
    <property type="entry name" value="QUINONE OXIDOREDUCTASE-LIKE PROTEIN 2"/>
    <property type="match status" value="1"/>
</dbReference>
<dbReference type="SUPFAM" id="SSF51735">
    <property type="entry name" value="NAD(P)-binding Rossmann-fold domains"/>
    <property type="match status" value="1"/>
</dbReference>
<dbReference type="PANTHER" id="PTHR43677">
    <property type="entry name" value="SHORT-CHAIN DEHYDROGENASE/REDUCTASE"/>
    <property type="match status" value="1"/>
</dbReference>
<dbReference type="Gene3D" id="3.40.50.720">
    <property type="entry name" value="NAD(P)-binding Rossmann-like Domain"/>
    <property type="match status" value="1"/>
</dbReference>
<dbReference type="InterPro" id="IPR051397">
    <property type="entry name" value="Zn-ADH-like_protein"/>
</dbReference>
<evidence type="ECO:0000313" key="3">
    <source>
        <dbReference type="Proteomes" id="UP000051017"/>
    </source>
</evidence>
<dbReference type="InterPro" id="IPR036291">
    <property type="entry name" value="NAD(P)-bd_dom_sf"/>
</dbReference>
<dbReference type="AlphaFoldDB" id="A0A0R2QDC4"/>
<dbReference type="CDD" id="cd08241">
    <property type="entry name" value="QOR1"/>
    <property type="match status" value="1"/>
</dbReference>
<sequence>MQVVVCNQVGSLDQLTVEERPSPDLYPTCVRIAVTACGVNYVDALFVQGKYQIKPPTPFIPGMEVVGRVTEIASDVAGINVGDRVFANIGLGGYVSEAVVAASRVVVLPESLTDGQAATFMQSYLTGWFALVERAHVEAGKWLLVLGGGGGVGLAAVDLGHALGLRVIAVASTDEKRALATGRGADAVIDSTLSANEIKEQAKQISGGGVDYIYDPVGGEVGETCLRALTDDGQYLVIGFVAGIPMLPANQVLLRNRRITGVDWGAWAMKNPEPNNANLAKVLELIDTGKLHPVEPVTYPLRDAARALTDIQARKIAGKVALIP</sequence>